<dbReference type="EMBL" id="OX596112">
    <property type="protein sequence ID" value="CAN0401778.1"/>
    <property type="molecule type" value="Genomic_DNA"/>
</dbReference>
<gene>
    <name evidence="1" type="ORF">MRATA1EN22A_LOCUS17719</name>
</gene>
<organism evidence="1 2">
    <name type="scientific">Rangifer tarandus platyrhynchus</name>
    <name type="common">Svalbard reindeer</name>
    <dbReference type="NCBI Taxonomy" id="3082113"/>
    <lineage>
        <taxon>Eukaryota</taxon>
        <taxon>Metazoa</taxon>
        <taxon>Chordata</taxon>
        <taxon>Craniata</taxon>
        <taxon>Vertebrata</taxon>
        <taxon>Euteleostomi</taxon>
        <taxon>Mammalia</taxon>
        <taxon>Eutheria</taxon>
        <taxon>Laurasiatheria</taxon>
        <taxon>Artiodactyla</taxon>
        <taxon>Ruminantia</taxon>
        <taxon>Pecora</taxon>
        <taxon>Cervidae</taxon>
        <taxon>Odocoileinae</taxon>
        <taxon>Rangifer</taxon>
    </lineage>
</organism>
<sequence length="131" mass="13303">MSGGRPPPPPAGSAPGRRDGAGRRGGGPAAGSRSARSLSGRPTDGGREAERGVAPTRSSLRGPGDAAPGDPGGGRMCFHGGRREPLRRAEGEHRSVRRPPDPRGRPPEGPSAPLAHGRASGFFPSCPTSVY</sequence>
<proteinExistence type="predicted"/>
<name>A0AC59ZFV9_RANTA</name>
<evidence type="ECO:0000313" key="2">
    <source>
        <dbReference type="Proteomes" id="UP001162501"/>
    </source>
</evidence>
<reference evidence="1" key="2">
    <citation type="submission" date="2025-03" db="EMBL/GenBank/DDBJ databases">
        <authorList>
            <consortium name="ELIXIR-Norway"/>
            <consortium name="Elixir Norway"/>
        </authorList>
    </citation>
    <scope>NUCLEOTIDE SEQUENCE</scope>
</reference>
<evidence type="ECO:0000313" key="1">
    <source>
        <dbReference type="EMBL" id="CAN0401778.1"/>
    </source>
</evidence>
<protein>
    <submittedName>
        <fullName evidence="1">Uncharacterized protein</fullName>
    </submittedName>
</protein>
<reference evidence="1" key="1">
    <citation type="submission" date="2023-05" db="EMBL/GenBank/DDBJ databases">
        <authorList>
            <consortium name="ELIXIR-Norway"/>
        </authorList>
    </citation>
    <scope>NUCLEOTIDE SEQUENCE</scope>
</reference>
<accession>A0AC59ZFV9</accession>
<dbReference type="Proteomes" id="UP001162501">
    <property type="component" value="Chromosome 28"/>
</dbReference>